<sequence length="101" mass="11327">PTHKTIEDVSKVPLPYNETILKDLVNDVLTGLAEKKEMELKMRVNEMVCDLGFRYEMASVVKPAELCTPKLLKSQSQSESRASLKAKTHSTHSILPSMGRK</sequence>
<reference evidence="2" key="1">
    <citation type="submission" date="2014-12" db="EMBL/GenBank/DDBJ databases">
        <title>Insight into the proteome of Arion vulgaris.</title>
        <authorList>
            <person name="Aradska J."/>
            <person name="Bulat T."/>
            <person name="Smidak R."/>
            <person name="Sarate P."/>
            <person name="Gangsoo J."/>
            <person name="Sialana F."/>
            <person name="Bilban M."/>
            <person name="Lubec G."/>
        </authorList>
    </citation>
    <scope>NUCLEOTIDE SEQUENCE</scope>
    <source>
        <tissue evidence="2">Skin</tissue>
    </source>
</reference>
<gene>
    <name evidence="2" type="primary">ORF42716</name>
</gene>
<evidence type="ECO:0000313" key="2">
    <source>
        <dbReference type="EMBL" id="CEK61608.1"/>
    </source>
</evidence>
<accession>A0A0B6YZC5</accession>
<dbReference type="EMBL" id="HACG01014743">
    <property type="protein sequence ID" value="CEK61608.1"/>
    <property type="molecule type" value="Transcribed_RNA"/>
</dbReference>
<proteinExistence type="predicted"/>
<feature type="non-terminal residue" evidence="2">
    <location>
        <position position="1"/>
    </location>
</feature>
<name>A0A0B6YZC5_9EUPU</name>
<organism evidence="2">
    <name type="scientific">Arion vulgaris</name>
    <dbReference type="NCBI Taxonomy" id="1028688"/>
    <lineage>
        <taxon>Eukaryota</taxon>
        <taxon>Metazoa</taxon>
        <taxon>Spiralia</taxon>
        <taxon>Lophotrochozoa</taxon>
        <taxon>Mollusca</taxon>
        <taxon>Gastropoda</taxon>
        <taxon>Heterobranchia</taxon>
        <taxon>Euthyneura</taxon>
        <taxon>Panpulmonata</taxon>
        <taxon>Eupulmonata</taxon>
        <taxon>Stylommatophora</taxon>
        <taxon>Helicina</taxon>
        <taxon>Arionoidea</taxon>
        <taxon>Arionidae</taxon>
        <taxon>Arion</taxon>
    </lineage>
</organism>
<feature type="region of interest" description="Disordered" evidence="1">
    <location>
        <begin position="73"/>
        <end position="101"/>
    </location>
</feature>
<protein>
    <submittedName>
        <fullName evidence="2">Uncharacterized protein</fullName>
    </submittedName>
</protein>
<evidence type="ECO:0000256" key="1">
    <source>
        <dbReference type="SAM" id="MobiDB-lite"/>
    </source>
</evidence>
<dbReference type="AlphaFoldDB" id="A0A0B6YZC5"/>